<dbReference type="SUPFAM" id="SSF53597">
    <property type="entry name" value="Dihydrofolate reductase-like"/>
    <property type="match status" value="1"/>
</dbReference>
<dbReference type="PROSITE" id="PS51330">
    <property type="entry name" value="DHFR_2"/>
    <property type="match status" value="1"/>
</dbReference>
<dbReference type="Pfam" id="PF00186">
    <property type="entry name" value="DHFR_1"/>
    <property type="match status" value="1"/>
</dbReference>
<evidence type="ECO:0000256" key="4">
    <source>
        <dbReference type="ARBA" id="ARBA00022563"/>
    </source>
</evidence>
<dbReference type="PIRSF" id="PIRSF000194">
    <property type="entry name" value="DHFR"/>
    <property type="match status" value="1"/>
</dbReference>
<evidence type="ECO:0000256" key="6">
    <source>
        <dbReference type="ARBA" id="ARBA00023002"/>
    </source>
</evidence>
<dbReference type="Proteomes" id="UP001212421">
    <property type="component" value="Chromosome"/>
</dbReference>
<dbReference type="PRINTS" id="PR00070">
    <property type="entry name" value="DHFR"/>
</dbReference>
<comment type="function">
    <text evidence="7">Key enzyme in folate metabolism. Catalyzes an essential reaction for de novo glycine and purine synthesis, and for DNA precursor synthesis.</text>
</comment>
<feature type="region of interest" description="Disordered" evidence="8">
    <location>
        <begin position="81"/>
        <end position="101"/>
    </location>
</feature>
<comment type="similarity">
    <text evidence="2 7">Belongs to the dihydrofolate reductase family.</text>
</comment>
<reference evidence="10 11" key="1">
    <citation type="submission" date="2021-05" db="EMBL/GenBank/DDBJ databases">
        <authorList>
            <person name="Kumar R."/>
            <person name="Kumar A."/>
            <person name="Mukhia S."/>
        </authorList>
    </citation>
    <scope>NUCLEOTIDE SEQUENCE [LARGE SCALE GENOMIC DNA]</scope>
    <source>
        <strain evidence="10 11">ERMR7:08</strain>
    </source>
</reference>
<evidence type="ECO:0000256" key="8">
    <source>
        <dbReference type="SAM" id="MobiDB-lite"/>
    </source>
</evidence>
<evidence type="ECO:0000256" key="7">
    <source>
        <dbReference type="PIRNR" id="PIRNR000194"/>
    </source>
</evidence>
<keyword evidence="11" id="KW-1185">Reference proteome</keyword>
<accession>A0ABY7NHA3</accession>
<organism evidence="10 11">
    <name type="scientific">Cryobacterium breve</name>
    <dbReference type="NCBI Taxonomy" id="1259258"/>
    <lineage>
        <taxon>Bacteria</taxon>
        <taxon>Bacillati</taxon>
        <taxon>Actinomycetota</taxon>
        <taxon>Actinomycetes</taxon>
        <taxon>Micrococcales</taxon>
        <taxon>Microbacteriaceae</taxon>
        <taxon>Cryobacterium</taxon>
    </lineage>
</organism>
<evidence type="ECO:0000259" key="9">
    <source>
        <dbReference type="PROSITE" id="PS51330"/>
    </source>
</evidence>
<proteinExistence type="inferred from homology"/>
<dbReference type="Gene3D" id="3.40.430.10">
    <property type="entry name" value="Dihydrofolate Reductase, subunit A"/>
    <property type="match status" value="1"/>
</dbReference>
<keyword evidence="4 7" id="KW-0554">One-carbon metabolism</keyword>
<evidence type="ECO:0000256" key="5">
    <source>
        <dbReference type="ARBA" id="ARBA00022857"/>
    </source>
</evidence>
<gene>
    <name evidence="10" type="ORF">KIV56_18045</name>
</gene>
<dbReference type="EC" id="1.5.1.3" evidence="3 7"/>
<dbReference type="CDD" id="cd00209">
    <property type="entry name" value="DHFR"/>
    <property type="match status" value="1"/>
</dbReference>
<dbReference type="EMBL" id="CP075584">
    <property type="protein sequence ID" value="WBM81624.1"/>
    <property type="molecule type" value="Genomic_DNA"/>
</dbReference>
<evidence type="ECO:0000256" key="3">
    <source>
        <dbReference type="ARBA" id="ARBA00012856"/>
    </source>
</evidence>
<dbReference type="InterPro" id="IPR001796">
    <property type="entry name" value="DHFR_dom"/>
</dbReference>
<dbReference type="PANTHER" id="PTHR48069:SF3">
    <property type="entry name" value="DIHYDROFOLATE REDUCTASE"/>
    <property type="match status" value="1"/>
</dbReference>
<keyword evidence="6 7" id="KW-0560">Oxidoreductase</keyword>
<keyword evidence="5 7" id="KW-0521">NADP</keyword>
<comment type="catalytic activity">
    <reaction evidence="7">
        <text>(6S)-5,6,7,8-tetrahydrofolate + NADP(+) = 7,8-dihydrofolate + NADPH + H(+)</text>
        <dbReference type="Rhea" id="RHEA:15009"/>
        <dbReference type="ChEBI" id="CHEBI:15378"/>
        <dbReference type="ChEBI" id="CHEBI:57451"/>
        <dbReference type="ChEBI" id="CHEBI:57453"/>
        <dbReference type="ChEBI" id="CHEBI:57783"/>
        <dbReference type="ChEBI" id="CHEBI:58349"/>
        <dbReference type="EC" id="1.5.1.3"/>
    </reaction>
</comment>
<dbReference type="InterPro" id="IPR024072">
    <property type="entry name" value="DHFR-like_dom_sf"/>
</dbReference>
<protein>
    <recommendedName>
        <fullName evidence="3 7">Dihydrofolate reductase</fullName>
        <ecNumber evidence="3 7">1.5.1.3</ecNumber>
    </recommendedName>
</protein>
<evidence type="ECO:0000313" key="11">
    <source>
        <dbReference type="Proteomes" id="UP001212421"/>
    </source>
</evidence>
<evidence type="ECO:0000313" key="10">
    <source>
        <dbReference type="EMBL" id="WBM81624.1"/>
    </source>
</evidence>
<sequence>MALIWAQAHDGIIGSAGSIPWHLPEDLAHFKAVTDAATIVMGRRTWDSLPERFRPLPGRRNVVVTRDAGWAAAGAERAGSVDEALARDASPTDPAATDPAATDPAATIWVIGGGEVYREALARASRLEITELDLAVPGDTRAPAVDGDWTRTHASEWTVSRTGIRFRFVGFERPVPGR</sequence>
<dbReference type="PANTHER" id="PTHR48069">
    <property type="entry name" value="DIHYDROFOLATE REDUCTASE"/>
    <property type="match status" value="1"/>
</dbReference>
<evidence type="ECO:0000256" key="2">
    <source>
        <dbReference type="ARBA" id="ARBA00009539"/>
    </source>
</evidence>
<feature type="domain" description="DHFR" evidence="9">
    <location>
        <begin position="1"/>
        <end position="173"/>
    </location>
</feature>
<dbReference type="InterPro" id="IPR012259">
    <property type="entry name" value="DHFR"/>
</dbReference>
<comment type="pathway">
    <text evidence="1 7">Cofactor biosynthesis; tetrahydrofolate biosynthesis; 5,6,7,8-tetrahydrofolate from 7,8-dihydrofolate: step 1/1.</text>
</comment>
<evidence type="ECO:0000256" key="1">
    <source>
        <dbReference type="ARBA" id="ARBA00004903"/>
    </source>
</evidence>
<feature type="compositionally biased region" description="Low complexity" evidence="8">
    <location>
        <begin position="88"/>
        <end position="101"/>
    </location>
</feature>
<name>A0ABY7NHA3_9MICO</name>